<dbReference type="EMBL" id="JAATIP010000200">
    <property type="protein sequence ID" value="KAF4360635.1"/>
    <property type="molecule type" value="Genomic_DNA"/>
</dbReference>
<gene>
    <name evidence="2" type="ORF">F8388_011270</name>
</gene>
<dbReference type="GO" id="GO:0003723">
    <property type="term" value="F:RNA binding"/>
    <property type="evidence" value="ECO:0007669"/>
    <property type="project" value="InterPro"/>
</dbReference>
<dbReference type="Proteomes" id="UP000525078">
    <property type="component" value="Unassembled WGS sequence"/>
</dbReference>
<evidence type="ECO:0000259" key="1">
    <source>
        <dbReference type="Pfam" id="PF11955"/>
    </source>
</evidence>
<evidence type="ECO:0000313" key="3">
    <source>
        <dbReference type="Proteomes" id="UP000525078"/>
    </source>
</evidence>
<comment type="caution">
    <text evidence="2">The sequence shown here is derived from an EMBL/GenBank/DDBJ whole genome shotgun (WGS) entry which is preliminary data.</text>
</comment>
<evidence type="ECO:0000313" key="2">
    <source>
        <dbReference type="EMBL" id="KAF4360635.1"/>
    </source>
</evidence>
<accession>A0A7J6EQJ1</accession>
<dbReference type="PANTHER" id="PTHR31476:SF15">
    <property type="entry name" value="ASSOCIATED SALT-INDUCIBLE PROTEIN, PUTATIVE-RELATED"/>
    <property type="match status" value="1"/>
</dbReference>
<dbReference type="InterPro" id="IPR045040">
    <property type="entry name" value="PORR_fam"/>
</dbReference>
<organism evidence="2 3">
    <name type="scientific">Cannabis sativa</name>
    <name type="common">Hemp</name>
    <name type="synonym">Marijuana</name>
    <dbReference type="NCBI Taxonomy" id="3483"/>
    <lineage>
        <taxon>Eukaryota</taxon>
        <taxon>Viridiplantae</taxon>
        <taxon>Streptophyta</taxon>
        <taxon>Embryophyta</taxon>
        <taxon>Tracheophyta</taxon>
        <taxon>Spermatophyta</taxon>
        <taxon>Magnoliopsida</taxon>
        <taxon>eudicotyledons</taxon>
        <taxon>Gunneridae</taxon>
        <taxon>Pentapetalae</taxon>
        <taxon>rosids</taxon>
        <taxon>fabids</taxon>
        <taxon>Rosales</taxon>
        <taxon>Cannabaceae</taxon>
        <taxon>Cannabis</taxon>
    </lineage>
</organism>
<feature type="domain" description="PORR" evidence="1">
    <location>
        <begin position="51"/>
        <end position="391"/>
    </location>
</feature>
<protein>
    <recommendedName>
        <fullName evidence="1">PORR domain-containing protein</fullName>
    </recommendedName>
</protein>
<name>A0A7J6EQJ1_CANSA</name>
<dbReference type="InterPro" id="IPR021099">
    <property type="entry name" value="PORR_domain"/>
</dbReference>
<dbReference type="Pfam" id="PF11955">
    <property type="entry name" value="PORR"/>
    <property type="match status" value="1"/>
</dbReference>
<dbReference type="AlphaFoldDB" id="A0A7J6EQJ1"/>
<sequence length="534" mass="60891">MNMTRKKLGMISMGSRIVGFMRNNQSYHFISPSIIVRLKTTSSHYVSSRARDPTFEKFMDNYKNFLKVISIQDLILANPQNPVVSLEFLSKLAQKLHLNRGSTSFLRKYPHIFRIFYDPTKSQPLCALTNDALRISHQESNAIAASLPLVVDRLLRLLSMSTSKTVPLRAIFKVWRELGLPDDFEDSVLSQNPHLFKLLDGSEPGTHTLSMVDNIMNKTSSFTSAVDNWRVEECCKENCGVERTAIQFSFKHGYPPGMRLSKNFKAKVNLWQSLPYVGPYEKMLPGAMRSKSKATAMALEKRAVAIAHEFLSLTVEKMVEVEKISHFRKWFGIDLNIRDLFLDHPGIFYLSTKGKRHTVFLREAYDRGCLVHPNPVYDARRKLLDLVLLGRRGLVLEESNLRDVKETQLPAVVVAANGFLPLQNPRITISLLNQGCIRPEWKALQRFCMFTCVDFAVRTRNTEFLIFAVAVESVARSFLVLADRVDESTLLNTSLIFNTMMNHLSSTQKPPTRVLRQCICEDTRGNAILQMSYT</sequence>
<proteinExistence type="predicted"/>
<dbReference type="PANTHER" id="PTHR31476">
    <property type="entry name" value="PROTEIN WHAT'S THIS FACTOR 1 HOMOLOG, CHLOROPLASTIC"/>
    <property type="match status" value="1"/>
</dbReference>
<reference evidence="2 3" key="1">
    <citation type="journal article" date="2020" name="bioRxiv">
        <title>Sequence and annotation of 42 cannabis genomes reveals extensive copy number variation in cannabinoid synthesis and pathogen resistance genes.</title>
        <authorList>
            <person name="Mckernan K.J."/>
            <person name="Helbert Y."/>
            <person name="Kane L.T."/>
            <person name="Ebling H."/>
            <person name="Zhang L."/>
            <person name="Liu B."/>
            <person name="Eaton Z."/>
            <person name="Mclaughlin S."/>
            <person name="Kingan S."/>
            <person name="Baybayan P."/>
            <person name="Concepcion G."/>
            <person name="Jordan M."/>
            <person name="Riva A."/>
            <person name="Barbazuk W."/>
            <person name="Harkins T."/>
        </authorList>
    </citation>
    <scope>NUCLEOTIDE SEQUENCE [LARGE SCALE GENOMIC DNA]</scope>
    <source>
        <strain evidence="3">cv. Jamaican Lion 4</strain>
        <tissue evidence="2">Leaf</tissue>
    </source>
</reference>